<organism evidence="2 3">
    <name type="scientific">Colwellia psychrerythraea (strain 34H / ATCC BAA-681)</name>
    <name type="common">Vibrio psychroerythus</name>
    <dbReference type="NCBI Taxonomy" id="167879"/>
    <lineage>
        <taxon>Bacteria</taxon>
        <taxon>Pseudomonadati</taxon>
        <taxon>Pseudomonadota</taxon>
        <taxon>Gammaproteobacteria</taxon>
        <taxon>Alteromonadales</taxon>
        <taxon>Colwelliaceae</taxon>
        <taxon>Colwellia</taxon>
    </lineage>
</organism>
<feature type="transmembrane region" description="Helical" evidence="1">
    <location>
        <begin position="20"/>
        <end position="38"/>
    </location>
</feature>
<keyword evidence="1" id="KW-0812">Transmembrane</keyword>
<protein>
    <submittedName>
        <fullName evidence="2">Uncharacterized protein</fullName>
    </submittedName>
</protein>
<dbReference type="EMBL" id="CP000083">
    <property type="protein sequence ID" value="AAZ25492.1"/>
    <property type="molecule type" value="Genomic_DNA"/>
</dbReference>
<dbReference type="KEGG" id="cps:CPS_0195"/>
<evidence type="ECO:0000313" key="2">
    <source>
        <dbReference type="EMBL" id="AAZ25492.1"/>
    </source>
</evidence>
<keyword evidence="1" id="KW-1133">Transmembrane helix</keyword>
<proteinExistence type="predicted"/>
<evidence type="ECO:0000256" key="1">
    <source>
        <dbReference type="SAM" id="Phobius"/>
    </source>
</evidence>
<reference evidence="2" key="1">
    <citation type="journal article" date="2005" name="Proc. Natl. Acad. Sci. U.S.A.">
        <title>The psychrophilic lifestyle as revealed by the genome sequence of Colwellia psychrerythraea 34H through genomic and proteomic analyses.</title>
        <authorList>
            <person name="Methe B.A."/>
            <person name="Nelson K.E."/>
            <person name="Deming J.W."/>
            <person name="Momen B."/>
            <person name="Melamud E."/>
            <person name="Zhang X."/>
            <person name="Moult J."/>
            <person name="Madupu R."/>
            <person name="Nelson W.C."/>
            <person name="Dodson R.J."/>
            <person name="Brinkac L.M."/>
            <person name="Daugherty S.C."/>
            <person name="Durkin A.S."/>
            <person name="DeBoy R.T."/>
            <person name="Kolonay J.F."/>
            <person name="Sullivan S.A."/>
            <person name="Zhou L."/>
            <person name="Davidsen T.M."/>
            <person name="Wu M."/>
            <person name="Huston A.L."/>
            <person name="Lewis M."/>
            <person name="Weaver B."/>
            <person name="Weidman J.F."/>
            <person name="Khouri H."/>
            <person name="Utterback T.R."/>
            <person name="Feldblyum T.V."/>
            <person name="Fraser C.M."/>
        </authorList>
    </citation>
    <scope>NUCLEOTIDE SEQUENCE [LARGE SCALE GENOMIC DNA]</scope>
    <source>
        <strain evidence="2">34H</strain>
    </source>
</reference>
<accession>Q48AF0</accession>
<dbReference type="AlphaFoldDB" id="Q48AF0"/>
<evidence type="ECO:0000313" key="3">
    <source>
        <dbReference type="Proteomes" id="UP000000547"/>
    </source>
</evidence>
<name>Q48AF0_COLP3</name>
<dbReference type="Proteomes" id="UP000000547">
    <property type="component" value="Chromosome"/>
</dbReference>
<gene>
    <name evidence="2" type="ordered locus">CPS_0195</name>
</gene>
<sequence>MEYGKSYSFGHWFQKGESGYTTAVIGNIVIYCGFLFVLL</sequence>
<keyword evidence="1" id="KW-0472">Membrane</keyword>
<dbReference type="HOGENOM" id="CLU_3307965_0_0_6"/>